<reference evidence="2" key="1">
    <citation type="journal article" date="2002" name="Science">
        <title>The draft genome of Ciona intestinalis: insights into chordate and vertebrate origins.</title>
        <authorList>
            <person name="Dehal P."/>
            <person name="Satou Y."/>
            <person name="Campbell R.K."/>
            <person name="Chapman J."/>
            <person name="Degnan B."/>
            <person name="De Tomaso A."/>
            <person name="Davidson B."/>
            <person name="Di Gregorio A."/>
            <person name="Gelpke M."/>
            <person name="Goodstein D.M."/>
            <person name="Harafuji N."/>
            <person name="Hastings K.E."/>
            <person name="Ho I."/>
            <person name="Hotta K."/>
            <person name="Huang W."/>
            <person name="Kawashima T."/>
            <person name="Lemaire P."/>
            <person name="Martinez D."/>
            <person name="Meinertzhagen I.A."/>
            <person name="Necula S."/>
            <person name="Nonaka M."/>
            <person name="Putnam N."/>
            <person name="Rash S."/>
            <person name="Saiga H."/>
            <person name="Satake M."/>
            <person name="Terry A."/>
            <person name="Yamada L."/>
            <person name="Wang H.G."/>
            <person name="Awazu S."/>
            <person name="Azumi K."/>
            <person name="Boore J."/>
            <person name="Branno M."/>
            <person name="Chin-Bow S."/>
            <person name="DeSantis R."/>
            <person name="Doyle S."/>
            <person name="Francino P."/>
            <person name="Keys D.N."/>
            <person name="Haga S."/>
            <person name="Hayashi H."/>
            <person name="Hino K."/>
            <person name="Imai K.S."/>
            <person name="Inaba K."/>
            <person name="Kano S."/>
            <person name="Kobayashi K."/>
            <person name="Kobayashi M."/>
            <person name="Lee B.I."/>
            <person name="Makabe K.W."/>
            <person name="Manohar C."/>
            <person name="Matassi G."/>
            <person name="Medina M."/>
            <person name="Mochizuki Y."/>
            <person name="Mount S."/>
            <person name="Morishita T."/>
            <person name="Miura S."/>
            <person name="Nakayama A."/>
            <person name="Nishizaka S."/>
            <person name="Nomoto H."/>
            <person name="Ohta F."/>
            <person name="Oishi K."/>
            <person name="Rigoutsos I."/>
            <person name="Sano M."/>
            <person name="Sasaki A."/>
            <person name="Sasakura Y."/>
            <person name="Shoguchi E."/>
            <person name="Shin-i T."/>
            <person name="Spagnuolo A."/>
            <person name="Stainier D."/>
            <person name="Suzuki M.M."/>
            <person name="Tassy O."/>
            <person name="Takatori N."/>
            <person name="Tokuoka M."/>
            <person name="Yagi K."/>
            <person name="Yoshizaki F."/>
            <person name="Wada S."/>
            <person name="Zhang C."/>
            <person name="Hyatt P.D."/>
            <person name="Larimer F."/>
            <person name="Detter C."/>
            <person name="Doggett N."/>
            <person name="Glavina T."/>
            <person name="Hawkins T."/>
            <person name="Richardson P."/>
            <person name="Lucas S."/>
            <person name="Kohara Y."/>
            <person name="Levine M."/>
            <person name="Satoh N."/>
            <person name="Rokhsar D.S."/>
        </authorList>
    </citation>
    <scope>NUCLEOTIDE SEQUENCE [LARGE SCALE GENOMIC DNA]</scope>
</reference>
<sequence length="38" mass="4313">YLNFYEKNGSNFSIVIHIIILSEGTARSLRSNTTIQVI</sequence>
<dbReference type="AlphaFoldDB" id="H2XPA8"/>
<organism evidence="1 2">
    <name type="scientific">Ciona intestinalis</name>
    <name type="common">Transparent sea squirt</name>
    <name type="synonym">Ascidia intestinalis</name>
    <dbReference type="NCBI Taxonomy" id="7719"/>
    <lineage>
        <taxon>Eukaryota</taxon>
        <taxon>Metazoa</taxon>
        <taxon>Chordata</taxon>
        <taxon>Tunicata</taxon>
        <taxon>Ascidiacea</taxon>
        <taxon>Phlebobranchia</taxon>
        <taxon>Cionidae</taxon>
        <taxon>Ciona</taxon>
    </lineage>
</organism>
<dbReference type="EMBL" id="EAAA01002961">
    <property type="status" value="NOT_ANNOTATED_CDS"/>
    <property type="molecule type" value="Genomic_DNA"/>
</dbReference>
<evidence type="ECO:0000313" key="1">
    <source>
        <dbReference type="Ensembl" id="ENSCINP00000031491.1"/>
    </source>
</evidence>
<protein>
    <submittedName>
        <fullName evidence="1">Uncharacterized protein</fullName>
    </submittedName>
</protein>
<name>H2XPA8_CIOIN</name>
<reference evidence="1" key="2">
    <citation type="journal article" date="2008" name="Genome Biol.">
        <title>Improved genome assembly and evidence-based global gene model set for the chordate Ciona intestinalis: new insight into intron and operon populations.</title>
        <authorList>
            <person name="Satou Y."/>
            <person name="Mineta K."/>
            <person name="Ogasawara M."/>
            <person name="Sasakura Y."/>
            <person name="Shoguchi E."/>
            <person name="Ueno K."/>
            <person name="Yamada L."/>
            <person name="Matsumoto J."/>
            <person name="Wasserscheid J."/>
            <person name="Dewar K."/>
            <person name="Wiley G.B."/>
            <person name="Macmil S.L."/>
            <person name="Roe B.A."/>
            <person name="Zeller R.W."/>
            <person name="Hastings K.E."/>
            <person name="Lemaire P."/>
            <person name="Lindquist E."/>
            <person name="Endo T."/>
            <person name="Hotta K."/>
            <person name="Inaba K."/>
        </authorList>
    </citation>
    <scope>NUCLEOTIDE SEQUENCE [LARGE SCALE GENOMIC DNA]</scope>
    <source>
        <strain evidence="1">wild type</strain>
    </source>
</reference>
<dbReference type="Proteomes" id="UP000008144">
    <property type="component" value="Chromosome 9"/>
</dbReference>
<reference evidence="1" key="4">
    <citation type="submission" date="2025-09" db="UniProtKB">
        <authorList>
            <consortium name="Ensembl"/>
        </authorList>
    </citation>
    <scope>IDENTIFICATION</scope>
</reference>
<accession>H2XPA8</accession>
<dbReference type="HOGENOM" id="CLU_3337750_0_0_1"/>
<dbReference type="Ensembl" id="ENSCINT00000030346.1">
    <property type="protein sequence ID" value="ENSCINP00000031491.1"/>
    <property type="gene ID" value="ENSCING00000018948.1"/>
</dbReference>
<evidence type="ECO:0000313" key="2">
    <source>
        <dbReference type="Proteomes" id="UP000008144"/>
    </source>
</evidence>
<keyword evidence="2" id="KW-1185">Reference proteome</keyword>
<dbReference type="InParanoid" id="H2XPA8"/>
<proteinExistence type="predicted"/>
<reference evidence="1" key="3">
    <citation type="submission" date="2025-08" db="UniProtKB">
        <authorList>
            <consortium name="Ensembl"/>
        </authorList>
    </citation>
    <scope>IDENTIFICATION</scope>
</reference>